<reference evidence="3" key="1">
    <citation type="journal article" date="2014" name="Int. J. Syst. Evol. Microbiol.">
        <title>Complete genome sequence of Corynebacterium casei LMG S-19264T (=DSM 44701T), isolated from a smear-ripened cheese.</title>
        <authorList>
            <consortium name="US DOE Joint Genome Institute (JGI-PGF)"/>
            <person name="Walter F."/>
            <person name="Albersmeier A."/>
            <person name="Kalinowski J."/>
            <person name="Ruckert C."/>
        </authorList>
    </citation>
    <scope>NUCLEOTIDE SEQUENCE</scope>
    <source>
        <strain evidence="3">KCTC 42650</strain>
    </source>
</reference>
<proteinExistence type="predicted"/>
<dbReference type="CDD" id="cd00829">
    <property type="entry name" value="SCP-x_thiolase"/>
    <property type="match status" value="1"/>
</dbReference>
<name>A0A8J3M5J1_9RHOB</name>
<dbReference type="Proteomes" id="UP000626220">
    <property type="component" value="Unassembled WGS sequence"/>
</dbReference>
<dbReference type="EMBL" id="BNCJ01000002">
    <property type="protein sequence ID" value="GHF39653.1"/>
    <property type="molecule type" value="Genomic_DNA"/>
</dbReference>
<dbReference type="NCBIfam" id="NF004936">
    <property type="entry name" value="PRK06289.1"/>
    <property type="match status" value="1"/>
</dbReference>
<evidence type="ECO:0000313" key="3">
    <source>
        <dbReference type="EMBL" id="GHF39653.1"/>
    </source>
</evidence>
<dbReference type="InterPro" id="IPR055140">
    <property type="entry name" value="Thiolase_C_2"/>
</dbReference>
<keyword evidence="4" id="KW-1185">Reference proteome</keyword>
<accession>A0A8J3M5J1</accession>
<dbReference type="RefSeq" id="WP_189678847.1">
    <property type="nucleotide sequence ID" value="NZ_BNCJ01000002.1"/>
</dbReference>
<organism evidence="3 4">
    <name type="scientific">Seohaeicola zhoushanensis</name>
    <dbReference type="NCBI Taxonomy" id="1569283"/>
    <lineage>
        <taxon>Bacteria</taxon>
        <taxon>Pseudomonadati</taxon>
        <taxon>Pseudomonadota</taxon>
        <taxon>Alphaproteobacteria</taxon>
        <taxon>Rhodobacterales</taxon>
        <taxon>Roseobacteraceae</taxon>
        <taxon>Seohaeicola</taxon>
    </lineage>
</organism>
<evidence type="ECO:0000259" key="2">
    <source>
        <dbReference type="Pfam" id="PF22691"/>
    </source>
</evidence>
<dbReference type="InterPro" id="IPR002155">
    <property type="entry name" value="Thiolase"/>
</dbReference>
<dbReference type="PANTHER" id="PTHR42870">
    <property type="entry name" value="ACETYL-COA C-ACETYLTRANSFERASE"/>
    <property type="match status" value="1"/>
</dbReference>
<comment type="caution">
    <text evidence="3">The sequence shown here is derived from an EMBL/GenBank/DDBJ whole genome shotgun (WGS) entry which is preliminary data.</text>
</comment>
<dbReference type="SUPFAM" id="SSF53901">
    <property type="entry name" value="Thiolase-like"/>
    <property type="match status" value="2"/>
</dbReference>
<dbReference type="Gene3D" id="3.40.47.10">
    <property type="match status" value="1"/>
</dbReference>
<evidence type="ECO:0000259" key="1">
    <source>
        <dbReference type="Pfam" id="PF00108"/>
    </source>
</evidence>
<dbReference type="Pfam" id="PF22691">
    <property type="entry name" value="Thiolase_C_1"/>
    <property type="match status" value="1"/>
</dbReference>
<dbReference type="Pfam" id="PF00108">
    <property type="entry name" value="Thiolase_N"/>
    <property type="match status" value="1"/>
</dbReference>
<gene>
    <name evidence="3" type="ORF">GCM10017056_08910</name>
</gene>
<dbReference type="InterPro" id="IPR016039">
    <property type="entry name" value="Thiolase-like"/>
</dbReference>
<dbReference type="GO" id="GO:0003988">
    <property type="term" value="F:acetyl-CoA C-acyltransferase activity"/>
    <property type="evidence" value="ECO:0007669"/>
    <property type="project" value="UniProtKB-ARBA"/>
</dbReference>
<dbReference type="PIRSF" id="PIRSF000429">
    <property type="entry name" value="Ac-CoA_Ac_transf"/>
    <property type="match status" value="1"/>
</dbReference>
<dbReference type="PANTHER" id="PTHR42870:SF1">
    <property type="entry name" value="NON-SPECIFIC LIPID-TRANSFER PROTEIN-LIKE 2"/>
    <property type="match status" value="1"/>
</dbReference>
<protein>
    <submittedName>
        <fullName evidence="3">Acetyl-CoA acetyltransferase</fullName>
    </submittedName>
</protein>
<sequence>MTQPIFILGGHQTDFAISAARRGEGLFELMRDSVQGALADARLDASEIQSCHVGNFTGELFAGQGQLGGMFAAIDPALYGRPAGRHEAACASGSIAMLAATAEIEAGRYDCVLVSGVELERNVSGKEAAQHLGAAMWVGTEGQEATYPWPYMFHRVAEEYDRRYGLKYDHLAEIARINIANGRRNPNAQTRDWQYTPESFTADDEANPVIEGIIRRQDCAQITDGSASVILASENFARAWAEARGLSLDDLPRIAGWGHTTAHLRLQEKLAHSANSHYVFPHVREAIQNAFTRAGISGVADLDGIETHDCFTSTEYMAIDHFGITAPGESWRAIENGDIAPGGRLPVNAGGGLIGSGHPVGATGVRMVLDAARQVTGRAGDYQVEGARRYGTLNLGGSATTIVSFVVEAGA</sequence>
<dbReference type="InterPro" id="IPR020616">
    <property type="entry name" value="Thiolase_N"/>
</dbReference>
<reference evidence="3" key="2">
    <citation type="submission" date="2020-09" db="EMBL/GenBank/DDBJ databases">
        <authorList>
            <person name="Sun Q."/>
            <person name="Kim S."/>
        </authorList>
    </citation>
    <scope>NUCLEOTIDE SEQUENCE</scope>
    <source>
        <strain evidence="3">KCTC 42650</strain>
    </source>
</reference>
<feature type="domain" description="Thiolase N-terminal" evidence="1">
    <location>
        <begin position="7"/>
        <end position="234"/>
    </location>
</feature>
<feature type="domain" description="Thiolase C-terminal" evidence="2">
    <location>
        <begin position="269"/>
        <end position="406"/>
    </location>
</feature>
<evidence type="ECO:0000313" key="4">
    <source>
        <dbReference type="Proteomes" id="UP000626220"/>
    </source>
</evidence>
<dbReference type="AlphaFoldDB" id="A0A8J3M5J1"/>